<dbReference type="Proteomes" id="UP000682111">
    <property type="component" value="Unassembled WGS sequence"/>
</dbReference>
<dbReference type="PANTHER" id="PTHR12151">
    <property type="entry name" value="ELECTRON TRANSPORT PROTIN SCO1/SENC FAMILY MEMBER"/>
    <property type="match status" value="1"/>
</dbReference>
<keyword evidence="8" id="KW-1185">Reference proteome</keyword>
<protein>
    <submittedName>
        <fullName evidence="7">Lipoprotein</fullName>
    </submittedName>
</protein>
<dbReference type="Gene3D" id="3.40.30.10">
    <property type="entry name" value="Glutaredoxin"/>
    <property type="match status" value="1"/>
</dbReference>
<keyword evidence="4" id="KW-1015">Disulfide bond</keyword>
<feature type="domain" description="Thioredoxin" evidence="6">
    <location>
        <begin position="27"/>
        <end position="192"/>
    </location>
</feature>
<evidence type="ECO:0000313" key="7">
    <source>
        <dbReference type="EMBL" id="GIN60872.1"/>
    </source>
</evidence>
<feature type="disulfide bond" description="Redox-active" evidence="4">
    <location>
        <begin position="65"/>
        <end position="69"/>
    </location>
</feature>
<dbReference type="InterPro" id="IPR013766">
    <property type="entry name" value="Thioredoxin_domain"/>
</dbReference>
<dbReference type="AlphaFoldDB" id="A0A919WFJ6"/>
<evidence type="ECO:0000256" key="3">
    <source>
        <dbReference type="PIRSR" id="PIRSR603782-1"/>
    </source>
</evidence>
<feature type="binding site" evidence="3">
    <location>
        <position position="65"/>
    </location>
    <ligand>
        <name>Cu cation</name>
        <dbReference type="ChEBI" id="CHEBI:23378"/>
    </ligand>
</feature>
<evidence type="ECO:0000256" key="2">
    <source>
        <dbReference type="ARBA" id="ARBA00023008"/>
    </source>
</evidence>
<gene>
    <name evidence="7" type="ORF">J27TS8_08650</name>
</gene>
<dbReference type="CDD" id="cd02968">
    <property type="entry name" value="SCO"/>
    <property type="match status" value="1"/>
</dbReference>
<proteinExistence type="inferred from homology"/>
<name>A0A919WFJ6_9BACI</name>
<feature type="chain" id="PRO_5038754773" evidence="5">
    <location>
        <begin position="19"/>
        <end position="192"/>
    </location>
</feature>
<keyword evidence="2 3" id="KW-0186">Copper</keyword>
<evidence type="ECO:0000259" key="6">
    <source>
        <dbReference type="PROSITE" id="PS51352"/>
    </source>
</evidence>
<dbReference type="PROSITE" id="PS51257">
    <property type="entry name" value="PROKAR_LIPOPROTEIN"/>
    <property type="match status" value="1"/>
</dbReference>
<dbReference type="OrthoDB" id="9811998at2"/>
<dbReference type="EMBL" id="BORC01000001">
    <property type="protein sequence ID" value="GIN60872.1"/>
    <property type="molecule type" value="Genomic_DNA"/>
</dbReference>
<evidence type="ECO:0000256" key="1">
    <source>
        <dbReference type="ARBA" id="ARBA00010996"/>
    </source>
</evidence>
<organism evidence="7 8">
    <name type="scientific">Robertmurraya siralis</name>
    <dbReference type="NCBI Taxonomy" id="77777"/>
    <lineage>
        <taxon>Bacteria</taxon>
        <taxon>Bacillati</taxon>
        <taxon>Bacillota</taxon>
        <taxon>Bacilli</taxon>
        <taxon>Bacillales</taxon>
        <taxon>Bacillaceae</taxon>
        <taxon>Robertmurraya</taxon>
    </lineage>
</organism>
<evidence type="ECO:0000256" key="5">
    <source>
        <dbReference type="SAM" id="SignalP"/>
    </source>
</evidence>
<evidence type="ECO:0000256" key="4">
    <source>
        <dbReference type="PIRSR" id="PIRSR603782-2"/>
    </source>
</evidence>
<keyword evidence="3" id="KW-0479">Metal-binding</keyword>
<dbReference type="PANTHER" id="PTHR12151:SF25">
    <property type="entry name" value="LINALOOL DEHYDRATASE_ISOMERASE DOMAIN-CONTAINING PROTEIN"/>
    <property type="match status" value="1"/>
</dbReference>
<feature type="signal peptide" evidence="5">
    <location>
        <begin position="1"/>
        <end position="18"/>
    </location>
</feature>
<comment type="caution">
    <text evidence="7">The sequence shown here is derived from an EMBL/GenBank/DDBJ whole genome shotgun (WGS) entry which is preliminary data.</text>
</comment>
<reference evidence="7" key="1">
    <citation type="submission" date="2021-03" db="EMBL/GenBank/DDBJ databases">
        <title>Antimicrobial resistance genes in bacteria isolated from Japanese honey, and their potential for conferring macrolide and lincosamide resistance in the American foulbrood pathogen Paenibacillus larvae.</title>
        <authorList>
            <person name="Okamoto M."/>
            <person name="Kumagai M."/>
            <person name="Kanamori H."/>
            <person name="Takamatsu D."/>
        </authorList>
    </citation>
    <scope>NUCLEOTIDE SEQUENCE</scope>
    <source>
        <strain evidence="7">J27TS8</strain>
    </source>
</reference>
<feature type="binding site" evidence="3">
    <location>
        <position position="69"/>
    </location>
    <ligand>
        <name>Cu cation</name>
        <dbReference type="ChEBI" id="CHEBI:23378"/>
    </ligand>
</feature>
<keyword evidence="5" id="KW-0732">Signal</keyword>
<dbReference type="InterPro" id="IPR003782">
    <property type="entry name" value="SCO1/SenC"/>
</dbReference>
<dbReference type="RefSeq" id="WP_095306428.1">
    <property type="nucleotide sequence ID" value="NZ_BORC01000001.1"/>
</dbReference>
<dbReference type="PROSITE" id="PS51352">
    <property type="entry name" value="THIOREDOXIN_2"/>
    <property type="match status" value="1"/>
</dbReference>
<dbReference type="GO" id="GO:0046872">
    <property type="term" value="F:metal ion binding"/>
    <property type="evidence" value="ECO:0007669"/>
    <property type="project" value="UniProtKB-KW"/>
</dbReference>
<dbReference type="Pfam" id="PF02630">
    <property type="entry name" value="SCO1-SenC"/>
    <property type="match status" value="1"/>
</dbReference>
<dbReference type="InterPro" id="IPR036249">
    <property type="entry name" value="Thioredoxin-like_sf"/>
</dbReference>
<feature type="binding site" evidence="3">
    <location>
        <position position="156"/>
    </location>
    <ligand>
        <name>Cu cation</name>
        <dbReference type="ChEBI" id="CHEBI:23378"/>
    </ligand>
</feature>
<accession>A0A919WFJ6</accession>
<keyword evidence="7" id="KW-0449">Lipoprotein</keyword>
<comment type="similarity">
    <text evidence="1">Belongs to the SCO1/2 family.</text>
</comment>
<evidence type="ECO:0000313" key="8">
    <source>
        <dbReference type="Proteomes" id="UP000682111"/>
    </source>
</evidence>
<sequence>MKYRISLIGMMLVLLLSACGNNSGVKDPLNWPLDDFTFTDHNGEQLGKKDLKGKVWVADFIFTNCTTVCPPMTHNMTKLQQMAKDEKIENIEFVSFSIDPEVDTPEVLKDYGGKFDLDFSNYHFLTGYDQTFIETFAGENFKTYVKKPENEDQVIHQTYFYLVDQEGTIMKYYSGANDVPFADIINDIKALQ</sequence>
<dbReference type="SUPFAM" id="SSF52833">
    <property type="entry name" value="Thioredoxin-like"/>
    <property type="match status" value="1"/>
</dbReference>